<protein>
    <submittedName>
        <fullName evidence="1">Uncharacterized protein</fullName>
    </submittedName>
</protein>
<evidence type="ECO:0000313" key="1">
    <source>
        <dbReference type="EMBL" id="MBW4661954.1"/>
    </source>
</evidence>
<dbReference type="EMBL" id="JAHHHD010000051">
    <property type="protein sequence ID" value="MBW4661954.1"/>
    <property type="molecule type" value="Genomic_DNA"/>
</dbReference>
<dbReference type="Proteomes" id="UP000757435">
    <property type="component" value="Unassembled WGS sequence"/>
</dbReference>
<organism evidence="1 2">
    <name type="scientific">Drouetiella hepatica Uher 2000/2452</name>
    <dbReference type="NCBI Taxonomy" id="904376"/>
    <lineage>
        <taxon>Bacteria</taxon>
        <taxon>Bacillati</taxon>
        <taxon>Cyanobacteriota</taxon>
        <taxon>Cyanophyceae</taxon>
        <taxon>Oculatellales</taxon>
        <taxon>Oculatellaceae</taxon>
        <taxon>Drouetiella</taxon>
    </lineage>
</organism>
<gene>
    <name evidence="1" type="ORF">KME15_25090</name>
</gene>
<sequence length="67" mass="7178">MVALEVETPNGPLDEIIISNEACAAIALIARESIFDVCALPGHLSKEEQSAIAQVLEETGLFMRVLP</sequence>
<proteinExistence type="predicted"/>
<comment type="caution">
    <text evidence="1">The sequence shown here is derived from an EMBL/GenBank/DDBJ whole genome shotgun (WGS) entry which is preliminary data.</text>
</comment>
<accession>A0A951UQH0</accession>
<name>A0A951UQH0_9CYAN</name>
<dbReference type="AlphaFoldDB" id="A0A951UQH0"/>
<reference evidence="1" key="1">
    <citation type="submission" date="2021-05" db="EMBL/GenBank/DDBJ databases">
        <authorList>
            <person name="Pietrasiak N."/>
            <person name="Ward R."/>
            <person name="Stajich J.E."/>
            <person name="Kurbessoian T."/>
        </authorList>
    </citation>
    <scope>NUCLEOTIDE SEQUENCE</scope>
    <source>
        <strain evidence="1">UHER 2000/2452</strain>
    </source>
</reference>
<reference evidence="1" key="2">
    <citation type="journal article" date="2022" name="Microbiol. Resour. Announc.">
        <title>Metagenome Sequencing to Explore Phylogenomics of Terrestrial Cyanobacteria.</title>
        <authorList>
            <person name="Ward R.D."/>
            <person name="Stajich J.E."/>
            <person name="Johansen J.R."/>
            <person name="Huntemann M."/>
            <person name="Clum A."/>
            <person name="Foster B."/>
            <person name="Foster B."/>
            <person name="Roux S."/>
            <person name="Palaniappan K."/>
            <person name="Varghese N."/>
            <person name="Mukherjee S."/>
            <person name="Reddy T.B.K."/>
            <person name="Daum C."/>
            <person name="Copeland A."/>
            <person name="Chen I.A."/>
            <person name="Ivanova N.N."/>
            <person name="Kyrpides N.C."/>
            <person name="Shapiro N."/>
            <person name="Eloe-Fadrosh E.A."/>
            <person name="Pietrasiak N."/>
        </authorList>
    </citation>
    <scope>NUCLEOTIDE SEQUENCE</scope>
    <source>
        <strain evidence="1">UHER 2000/2452</strain>
    </source>
</reference>
<evidence type="ECO:0000313" key="2">
    <source>
        <dbReference type="Proteomes" id="UP000757435"/>
    </source>
</evidence>